<comment type="caution">
    <text evidence="2">The sequence shown here is derived from an EMBL/GenBank/DDBJ whole genome shotgun (WGS) entry which is preliminary data.</text>
</comment>
<dbReference type="EMBL" id="AGYA01000015">
    <property type="protein sequence ID" value="EKB58320.1"/>
    <property type="molecule type" value="Genomic_DNA"/>
</dbReference>
<keyword evidence="1" id="KW-0472">Membrane</keyword>
<dbReference type="RefSeq" id="WP_002662332.1">
    <property type="nucleotide sequence ID" value="NZ_JH932293.1"/>
</dbReference>
<evidence type="ECO:0000313" key="3">
    <source>
        <dbReference type="Proteomes" id="UP000006085"/>
    </source>
</evidence>
<sequence>MTSLWLFLSDLFVASFSFYDMFGNVLNWIFFTVCCVLFVYWCWVLVVPLGGDKDLEYKSPSKEKRPYYDPKIMKKG</sequence>
<feature type="transmembrane region" description="Helical" evidence="1">
    <location>
        <begin position="25"/>
        <end position="49"/>
    </location>
</feature>
<evidence type="ECO:0008006" key="4">
    <source>
        <dbReference type="Google" id="ProtNLM"/>
    </source>
</evidence>
<dbReference type="eggNOG" id="ENOG50332J1">
    <property type="taxonomic scope" value="Bacteria"/>
</dbReference>
<gene>
    <name evidence="2" type="ORF">HMPREF9699_00616</name>
</gene>
<evidence type="ECO:0000256" key="1">
    <source>
        <dbReference type="SAM" id="Phobius"/>
    </source>
</evidence>
<keyword evidence="1" id="KW-0812">Transmembrane</keyword>
<keyword evidence="1" id="KW-1133">Transmembrane helix</keyword>
<evidence type="ECO:0000313" key="2">
    <source>
        <dbReference type="EMBL" id="EKB58320.1"/>
    </source>
</evidence>
<dbReference type="Proteomes" id="UP000006085">
    <property type="component" value="Unassembled WGS sequence"/>
</dbReference>
<proteinExistence type="predicted"/>
<dbReference type="HOGENOM" id="CLU_2648767_0_0_10"/>
<protein>
    <recommendedName>
        <fullName evidence="4">Polysaccharide deacetylase</fullName>
    </recommendedName>
</protein>
<dbReference type="OrthoDB" id="1265015at2"/>
<organism evidence="2 3">
    <name type="scientific">Bergeyella zoohelcum ATCC 43767</name>
    <dbReference type="NCBI Taxonomy" id="883096"/>
    <lineage>
        <taxon>Bacteria</taxon>
        <taxon>Pseudomonadati</taxon>
        <taxon>Bacteroidota</taxon>
        <taxon>Flavobacteriia</taxon>
        <taxon>Flavobacteriales</taxon>
        <taxon>Weeksellaceae</taxon>
        <taxon>Bergeyella</taxon>
    </lineage>
</organism>
<name>K1LN84_9FLAO</name>
<dbReference type="AlphaFoldDB" id="K1LN84"/>
<dbReference type="STRING" id="883096.HMPREF9699_00616"/>
<keyword evidence="3" id="KW-1185">Reference proteome</keyword>
<accession>K1LN84</accession>
<reference evidence="2 3" key="1">
    <citation type="submission" date="2012-07" db="EMBL/GenBank/DDBJ databases">
        <title>The Genome Sequence of Bergeyella zoohelcum ATCC 43767.</title>
        <authorList>
            <consortium name="The Broad Institute Genome Sequencing Platform"/>
            <person name="Earl A."/>
            <person name="Ward D."/>
            <person name="Feldgarden M."/>
            <person name="Gevers D."/>
            <person name="Huys G."/>
            <person name="Walker B."/>
            <person name="Young S.K."/>
            <person name="Zeng Q."/>
            <person name="Gargeya S."/>
            <person name="Fitzgerald M."/>
            <person name="Haas B."/>
            <person name="Abouelleil A."/>
            <person name="Alvarado L."/>
            <person name="Arachchi H.M."/>
            <person name="Berlin A.M."/>
            <person name="Chapman S.B."/>
            <person name="Goldberg J."/>
            <person name="Griggs A."/>
            <person name="Gujja S."/>
            <person name="Hansen M."/>
            <person name="Howarth C."/>
            <person name="Imamovic A."/>
            <person name="Larimer J."/>
            <person name="McCowen C."/>
            <person name="Montmayeur A."/>
            <person name="Murphy C."/>
            <person name="Neiman D."/>
            <person name="Pearson M."/>
            <person name="Priest M."/>
            <person name="Roberts A."/>
            <person name="Saif S."/>
            <person name="Shea T."/>
            <person name="Sisk P."/>
            <person name="Sykes S."/>
            <person name="Wortman J."/>
            <person name="Nusbaum C."/>
            <person name="Birren B."/>
        </authorList>
    </citation>
    <scope>NUCLEOTIDE SEQUENCE [LARGE SCALE GENOMIC DNA]</scope>
    <source>
        <strain evidence="2 3">ATCC 43767</strain>
    </source>
</reference>